<dbReference type="KEGG" id="ncr:NCU06350"/>
<dbReference type="RefSeq" id="XP_962384.1">
    <property type="nucleotide sequence ID" value="XM_957291.1"/>
</dbReference>
<dbReference type="Proteomes" id="UP000001805">
    <property type="component" value="Chromosome 4, Linkage Group IV"/>
</dbReference>
<dbReference type="OMA" id="VPDQKVW"/>
<name>Q7S9V6_NEUCR</name>
<reference evidence="1 2" key="1">
    <citation type="journal article" date="2003" name="Nature">
        <title>The genome sequence of the filamentous fungus Neurospora crassa.</title>
        <authorList>
            <person name="Galagan J.E."/>
            <person name="Calvo S.E."/>
            <person name="Borkovich K.A."/>
            <person name="Selker E.U."/>
            <person name="Read N.D."/>
            <person name="Jaffe D."/>
            <person name="FitzHugh W."/>
            <person name="Ma L.J."/>
            <person name="Smirnov S."/>
            <person name="Purcell S."/>
            <person name="Rehman B."/>
            <person name="Elkins T."/>
            <person name="Engels R."/>
            <person name="Wang S."/>
            <person name="Nielsen C.B."/>
            <person name="Butler J."/>
            <person name="Endrizzi M."/>
            <person name="Qui D."/>
            <person name="Ianakiev P."/>
            <person name="Bell-Pedersen D."/>
            <person name="Nelson M.A."/>
            <person name="Werner-Washburne M."/>
            <person name="Selitrennikoff C.P."/>
            <person name="Kinsey J.A."/>
            <person name="Braun E.L."/>
            <person name="Zelter A."/>
            <person name="Schulte U."/>
            <person name="Kothe G.O."/>
            <person name="Jedd G."/>
            <person name="Mewes W."/>
            <person name="Staben C."/>
            <person name="Marcotte E."/>
            <person name="Greenberg D."/>
            <person name="Roy A."/>
            <person name="Foley K."/>
            <person name="Naylor J."/>
            <person name="Stange-Thomann N."/>
            <person name="Barrett R."/>
            <person name="Gnerre S."/>
            <person name="Kamal M."/>
            <person name="Kamvysselis M."/>
            <person name="Mauceli E."/>
            <person name="Bielke C."/>
            <person name="Rudd S."/>
            <person name="Frishman D."/>
            <person name="Krystofova S."/>
            <person name="Rasmussen C."/>
            <person name="Metzenberg R.L."/>
            <person name="Perkins D.D."/>
            <person name="Kroken S."/>
            <person name="Cogoni C."/>
            <person name="Macino G."/>
            <person name="Catcheside D."/>
            <person name="Li W."/>
            <person name="Pratt R.J."/>
            <person name="Osmani S.A."/>
            <person name="DeSouza C.P."/>
            <person name="Glass L."/>
            <person name="Orbach M.J."/>
            <person name="Berglund J.A."/>
            <person name="Voelker R."/>
            <person name="Yarden O."/>
            <person name="Plamann M."/>
            <person name="Seiler S."/>
            <person name="Dunlap J."/>
            <person name="Radford A."/>
            <person name="Aramayo R."/>
            <person name="Natvig D.O."/>
            <person name="Alex L.A."/>
            <person name="Mannhaupt G."/>
            <person name="Ebbole D.J."/>
            <person name="Freitag M."/>
            <person name="Paulsen I."/>
            <person name="Sachs M.S."/>
            <person name="Lander E.S."/>
            <person name="Nusbaum C."/>
            <person name="Birren B."/>
        </authorList>
    </citation>
    <scope>NUCLEOTIDE SEQUENCE [LARGE SCALE GENOMIC DNA]</scope>
    <source>
        <strain evidence="2">ATCC 24698 / 74-OR23-1A / CBS 708.71 / DSM 1257 / FGSC 987</strain>
    </source>
</reference>
<protein>
    <submittedName>
        <fullName evidence="1">Uncharacterized protein</fullName>
    </submittedName>
</protein>
<dbReference type="OrthoDB" id="10447891at2759"/>
<dbReference type="PaxDb" id="5141-EFNCRP00000006069"/>
<dbReference type="EMBL" id="CM002239">
    <property type="protein sequence ID" value="EAA33148.1"/>
    <property type="molecule type" value="Genomic_DNA"/>
</dbReference>
<dbReference type="HOGENOM" id="CLU_2312848_0_0_1"/>
<accession>Q7S9V6</accession>
<dbReference type="AlphaFoldDB" id="Q7S9V6"/>
<keyword evidence="2" id="KW-1185">Reference proteome</keyword>
<sequence length="101" mass="11409">MPYVMSVDTDYISLKEPAWSEQSEDVHTNKAVPDQKVWPLGEVKKEKQKEILVGNEKSKVIQKVNNRKDLRKREKQLTQGVQVTTIVSKAVDTAKGVSAVM</sequence>
<evidence type="ECO:0000313" key="2">
    <source>
        <dbReference type="Proteomes" id="UP000001805"/>
    </source>
</evidence>
<gene>
    <name evidence="1" type="ORF">NCU06350</name>
</gene>
<dbReference type="InParanoid" id="Q7S9V6"/>
<proteinExistence type="predicted"/>
<evidence type="ECO:0000313" key="1">
    <source>
        <dbReference type="EMBL" id="EAA33148.1"/>
    </source>
</evidence>
<dbReference type="SMR" id="Q7S9V6"/>
<dbReference type="VEuPathDB" id="FungiDB:NCU06350"/>
<organism evidence="1 2">
    <name type="scientific">Neurospora crassa (strain ATCC 24698 / 74-OR23-1A / CBS 708.71 / DSM 1257 / FGSC 987)</name>
    <dbReference type="NCBI Taxonomy" id="367110"/>
    <lineage>
        <taxon>Eukaryota</taxon>
        <taxon>Fungi</taxon>
        <taxon>Dikarya</taxon>
        <taxon>Ascomycota</taxon>
        <taxon>Pezizomycotina</taxon>
        <taxon>Sordariomycetes</taxon>
        <taxon>Sordariomycetidae</taxon>
        <taxon>Sordariales</taxon>
        <taxon>Sordariaceae</taxon>
        <taxon>Neurospora</taxon>
    </lineage>
</organism>
<dbReference type="GeneID" id="3878523"/>